<accession>A0A3B0RTA6</accession>
<gene>
    <name evidence="2" type="ORF">MNBD_ALPHA07-2212</name>
</gene>
<organism evidence="2">
    <name type="scientific">hydrothermal vent metagenome</name>
    <dbReference type="NCBI Taxonomy" id="652676"/>
    <lineage>
        <taxon>unclassified sequences</taxon>
        <taxon>metagenomes</taxon>
        <taxon>ecological metagenomes</taxon>
    </lineage>
</organism>
<dbReference type="PROSITE" id="PS51257">
    <property type="entry name" value="PROKAR_LIPOPROTEIN"/>
    <property type="match status" value="1"/>
</dbReference>
<evidence type="ECO:0008006" key="3">
    <source>
        <dbReference type="Google" id="ProtNLM"/>
    </source>
</evidence>
<sequence>MRIMINPTMPMLTGLMILAACTTTPPGPDYLALCLGQTRVSGNYSIDETRVRQNGYPVVRVGNDGTAGQAVALEECIQTRMVADNTPPNKPKAPPTVAGKQPYPDEYTLQPGDADLWPTLTLAQQQRAIEFLKSGSTIRSSLDGDL</sequence>
<dbReference type="AlphaFoldDB" id="A0A3B0RTA6"/>
<feature type="region of interest" description="Disordered" evidence="1">
    <location>
        <begin position="83"/>
        <end position="103"/>
    </location>
</feature>
<evidence type="ECO:0000313" key="2">
    <source>
        <dbReference type="EMBL" id="VAV94752.1"/>
    </source>
</evidence>
<name>A0A3B0RTA6_9ZZZZ</name>
<dbReference type="EMBL" id="UOEG01000123">
    <property type="protein sequence ID" value="VAV94752.1"/>
    <property type="molecule type" value="Genomic_DNA"/>
</dbReference>
<proteinExistence type="predicted"/>
<protein>
    <recommendedName>
        <fullName evidence="3">Lipoprotein</fullName>
    </recommendedName>
</protein>
<evidence type="ECO:0000256" key="1">
    <source>
        <dbReference type="SAM" id="MobiDB-lite"/>
    </source>
</evidence>
<reference evidence="2" key="1">
    <citation type="submission" date="2018-06" db="EMBL/GenBank/DDBJ databases">
        <authorList>
            <person name="Zhirakovskaya E."/>
        </authorList>
    </citation>
    <scope>NUCLEOTIDE SEQUENCE</scope>
</reference>